<evidence type="ECO:0000313" key="1">
    <source>
        <dbReference type="EMBL" id="MFD2160913.1"/>
    </source>
</evidence>
<keyword evidence="2" id="KW-1185">Reference proteome</keyword>
<accession>A0ABW4ZG44</accession>
<dbReference type="Proteomes" id="UP001597387">
    <property type="component" value="Unassembled WGS sequence"/>
</dbReference>
<dbReference type="InterPro" id="IPR036520">
    <property type="entry name" value="UPF0759_sf"/>
</dbReference>
<name>A0ABW4ZG44_9SPHI</name>
<dbReference type="EMBL" id="JBHUHZ010000001">
    <property type="protein sequence ID" value="MFD2160913.1"/>
    <property type="molecule type" value="Genomic_DNA"/>
</dbReference>
<proteinExistence type="predicted"/>
<sequence>MINWHIGCSGFHYKHWKGTFYPEDMAQSKWFAHYCQFFNTLELNVSFYRFPKLSTLQDWYTKSPDGFRFAVKAPRAITHYRKFSGARDMITDFYGVVREGLRDKLGCVLFQLPPNYHYSEERLARVTDNLDNSFLNVVEFRHNSWWQDQVYESLKNKNITFCGMSHPDLPKDVVSNTPMLYHRMHGEGMLYASNYDRSQLQNLAAEIKSRDNIQEAYIFFNNDIHTYAVYNAQDLQKIV</sequence>
<dbReference type="Gene3D" id="3.20.20.410">
    <property type="entry name" value="Protein of unknown function UPF0759"/>
    <property type="match status" value="1"/>
</dbReference>
<evidence type="ECO:0000313" key="2">
    <source>
        <dbReference type="Proteomes" id="UP001597387"/>
    </source>
</evidence>
<dbReference type="Pfam" id="PF01904">
    <property type="entry name" value="DUF72"/>
    <property type="match status" value="1"/>
</dbReference>
<dbReference type="RefSeq" id="WP_255905149.1">
    <property type="nucleotide sequence ID" value="NZ_JAFMZO010000005.1"/>
</dbReference>
<dbReference type="PANTHER" id="PTHR30348:SF4">
    <property type="entry name" value="DUF72 DOMAIN-CONTAINING PROTEIN"/>
    <property type="match status" value="1"/>
</dbReference>
<protein>
    <submittedName>
        <fullName evidence="1">DUF72 domain-containing protein</fullName>
    </submittedName>
</protein>
<comment type="caution">
    <text evidence="1">The sequence shown here is derived from an EMBL/GenBank/DDBJ whole genome shotgun (WGS) entry which is preliminary data.</text>
</comment>
<dbReference type="SUPFAM" id="SSF117396">
    <property type="entry name" value="TM1631-like"/>
    <property type="match status" value="1"/>
</dbReference>
<organism evidence="1 2">
    <name type="scientific">Paradesertivirga mongoliensis</name>
    <dbReference type="NCBI Taxonomy" id="2100740"/>
    <lineage>
        <taxon>Bacteria</taxon>
        <taxon>Pseudomonadati</taxon>
        <taxon>Bacteroidota</taxon>
        <taxon>Sphingobacteriia</taxon>
        <taxon>Sphingobacteriales</taxon>
        <taxon>Sphingobacteriaceae</taxon>
        <taxon>Paradesertivirga</taxon>
    </lineage>
</organism>
<reference evidence="2" key="1">
    <citation type="journal article" date="2019" name="Int. J. Syst. Evol. Microbiol.">
        <title>The Global Catalogue of Microorganisms (GCM) 10K type strain sequencing project: providing services to taxonomists for standard genome sequencing and annotation.</title>
        <authorList>
            <consortium name="The Broad Institute Genomics Platform"/>
            <consortium name="The Broad Institute Genome Sequencing Center for Infectious Disease"/>
            <person name="Wu L."/>
            <person name="Ma J."/>
        </authorList>
    </citation>
    <scope>NUCLEOTIDE SEQUENCE [LARGE SCALE GENOMIC DNA]</scope>
    <source>
        <strain evidence="2">KCTC 42217</strain>
    </source>
</reference>
<gene>
    <name evidence="1" type="ORF">ACFSJU_00805</name>
</gene>
<dbReference type="PANTHER" id="PTHR30348">
    <property type="entry name" value="UNCHARACTERIZED PROTEIN YECE"/>
    <property type="match status" value="1"/>
</dbReference>
<dbReference type="InterPro" id="IPR002763">
    <property type="entry name" value="DUF72"/>
</dbReference>